<evidence type="ECO:0000313" key="2">
    <source>
        <dbReference type="Proteomes" id="UP000318017"/>
    </source>
</evidence>
<dbReference type="EMBL" id="CP036298">
    <property type="protein sequence ID" value="QDV27599.1"/>
    <property type="molecule type" value="Genomic_DNA"/>
</dbReference>
<dbReference type="KEGG" id="ahel:Q31a_59910"/>
<dbReference type="Proteomes" id="UP000318017">
    <property type="component" value="Chromosome"/>
</dbReference>
<protein>
    <recommendedName>
        <fullName evidence="3">Arrestin-like N-terminal domain-containing protein</fullName>
    </recommendedName>
</protein>
<proteinExistence type="predicted"/>
<gene>
    <name evidence="1" type="ORF">Q31a_59910</name>
</gene>
<reference evidence="1 2" key="1">
    <citation type="submission" date="2019-02" db="EMBL/GenBank/DDBJ databases">
        <title>Deep-cultivation of Planctomycetes and their phenomic and genomic characterization uncovers novel biology.</title>
        <authorList>
            <person name="Wiegand S."/>
            <person name="Jogler M."/>
            <person name="Boedeker C."/>
            <person name="Pinto D."/>
            <person name="Vollmers J."/>
            <person name="Rivas-Marin E."/>
            <person name="Kohn T."/>
            <person name="Peeters S.H."/>
            <person name="Heuer A."/>
            <person name="Rast P."/>
            <person name="Oberbeckmann S."/>
            <person name="Bunk B."/>
            <person name="Jeske O."/>
            <person name="Meyerdierks A."/>
            <person name="Storesund J.E."/>
            <person name="Kallscheuer N."/>
            <person name="Luecker S."/>
            <person name="Lage O.M."/>
            <person name="Pohl T."/>
            <person name="Merkel B.J."/>
            <person name="Hornburger P."/>
            <person name="Mueller R.-W."/>
            <person name="Bruemmer F."/>
            <person name="Labrenz M."/>
            <person name="Spormann A.M."/>
            <person name="Op den Camp H."/>
            <person name="Overmann J."/>
            <person name="Amann R."/>
            <person name="Jetten M.S.M."/>
            <person name="Mascher T."/>
            <person name="Medema M.H."/>
            <person name="Devos D.P."/>
            <person name="Kaster A.-K."/>
            <person name="Ovreas L."/>
            <person name="Rohde M."/>
            <person name="Galperin M.Y."/>
            <person name="Jogler C."/>
        </authorList>
    </citation>
    <scope>NUCLEOTIDE SEQUENCE [LARGE SCALE GENOMIC DNA]</scope>
    <source>
        <strain evidence="1 2">Q31a</strain>
    </source>
</reference>
<name>A0A518GG74_9BACT</name>
<evidence type="ECO:0000313" key="1">
    <source>
        <dbReference type="EMBL" id="QDV27599.1"/>
    </source>
</evidence>
<sequence>MAIVLPKFSSRRVPARRGVTARTEPAIGLRFTSLQHVLEPGEVLELEYRIQRVSVHLIDRLELSVLWYTEGKGSEDIGVHRFESVSREQLSRGALEEPRHVRTTLPCSPLSYEGRLLKIRWCVRLRLYLTDGREISAKQPFYLGHLTVEV</sequence>
<keyword evidence="2" id="KW-1185">Reference proteome</keyword>
<dbReference type="OrthoDB" id="269669at2"/>
<organism evidence="1 2">
    <name type="scientific">Aureliella helgolandensis</name>
    <dbReference type="NCBI Taxonomy" id="2527968"/>
    <lineage>
        <taxon>Bacteria</taxon>
        <taxon>Pseudomonadati</taxon>
        <taxon>Planctomycetota</taxon>
        <taxon>Planctomycetia</taxon>
        <taxon>Pirellulales</taxon>
        <taxon>Pirellulaceae</taxon>
        <taxon>Aureliella</taxon>
    </lineage>
</organism>
<dbReference type="RefSeq" id="WP_145085222.1">
    <property type="nucleotide sequence ID" value="NZ_CP036298.1"/>
</dbReference>
<accession>A0A518GG74</accession>
<dbReference type="AlphaFoldDB" id="A0A518GG74"/>
<evidence type="ECO:0008006" key="3">
    <source>
        <dbReference type="Google" id="ProtNLM"/>
    </source>
</evidence>